<dbReference type="AlphaFoldDB" id="A0A1X2IRN5"/>
<sequence length="176" mass="20316">MYLIFPLTGKGCTQSLKCHPVYLVHFYFLIDNHFYGGIVKLAFIRQVDMVFNKNILSVILARIMHGPFQVDPSFTIVCLLLAMRYSLWTLPFFILFGFLFSLSEQGLRHPQVCQKKDCRIKHSPVSIKKKNGLELHQLEYAIQVTAQSNLFHAVVYRYSMVYPGLTRQTKLIVPTG</sequence>
<organism evidence="2 3">
    <name type="scientific">Absidia repens</name>
    <dbReference type="NCBI Taxonomy" id="90262"/>
    <lineage>
        <taxon>Eukaryota</taxon>
        <taxon>Fungi</taxon>
        <taxon>Fungi incertae sedis</taxon>
        <taxon>Mucoromycota</taxon>
        <taxon>Mucoromycotina</taxon>
        <taxon>Mucoromycetes</taxon>
        <taxon>Mucorales</taxon>
        <taxon>Cunninghamellaceae</taxon>
        <taxon>Absidia</taxon>
    </lineage>
</organism>
<proteinExistence type="predicted"/>
<accession>A0A1X2IRN5</accession>
<evidence type="ECO:0000313" key="3">
    <source>
        <dbReference type="Proteomes" id="UP000193560"/>
    </source>
</evidence>
<feature type="transmembrane region" description="Helical" evidence="1">
    <location>
        <begin position="74"/>
        <end position="100"/>
    </location>
</feature>
<comment type="caution">
    <text evidence="2">The sequence shown here is derived from an EMBL/GenBank/DDBJ whole genome shotgun (WGS) entry which is preliminary data.</text>
</comment>
<reference evidence="2 3" key="1">
    <citation type="submission" date="2016-07" db="EMBL/GenBank/DDBJ databases">
        <title>Pervasive Adenine N6-methylation of Active Genes in Fungi.</title>
        <authorList>
            <consortium name="DOE Joint Genome Institute"/>
            <person name="Mondo S.J."/>
            <person name="Dannebaum R.O."/>
            <person name="Kuo R.C."/>
            <person name="Labutti K."/>
            <person name="Haridas S."/>
            <person name="Kuo A."/>
            <person name="Salamov A."/>
            <person name="Ahrendt S.R."/>
            <person name="Lipzen A."/>
            <person name="Sullivan W."/>
            <person name="Andreopoulos W.B."/>
            <person name="Clum A."/>
            <person name="Lindquist E."/>
            <person name="Daum C."/>
            <person name="Ramamoorthy G.K."/>
            <person name="Gryganskyi A."/>
            <person name="Culley D."/>
            <person name="Magnuson J.K."/>
            <person name="James T.Y."/>
            <person name="O'Malley M.A."/>
            <person name="Stajich J.E."/>
            <person name="Spatafora J.W."/>
            <person name="Visel A."/>
            <person name="Grigoriev I.V."/>
        </authorList>
    </citation>
    <scope>NUCLEOTIDE SEQUENCE [LARGE SCALE GENOMIC DNA]</scope>
    <source>
        <strain evidence="2 3">NRRL 1336</strain>
    </source>
</reference>
<name>A0A1X2IRN5_9FUNG</name>
<protein>
    <submittedName>
        <fullName evidence="2">Uncharacterized protein</fullName>
    </submittedName>
</protein>
<keyword evidence="3" id="KW-1185">Reference proteome</keyword>
<dbReference type="Proteomes" id="UP000193560">
    <property type="component" value="Unassembled WGS sequence"/>
</dbReference>
<dbReference type="EMBL" id="MCGE01000005">
    <property type="protein sequence ID" value="ORZ21196.1"/>
    <property type="molecule type" value="Genomic_DNA"/>
</dbReference>
<keyword evidence="1" id="KW-0472">Membrane</keyword>
<keyword evidence="1" id="KW-0812">Transmembrane</keyword>
<gene>
    <name evidence="2" type="ORF">BCR42DRAFT_388961</name>
</gene>
<keyword evidence="1" id="KW-1133">Transmembrane helix</keyword>
<evidence type="ECO:0000313" key="2">
    <source>
        <dbReference type="EMBL" id="ORZ21196.1"/>
    </source>
</evidence>
<evidence type="ECO:0000256" key="1">
    <source>
        <dbReference type="SAM" id="Phobius"/>
    </source>
</evidence>